<sequence>MGIRVVNSAECDDQIPNMLPCEIMHTGRAPVGVYFRPEEHAENPGHFTAHFRGRRLEGAKLPLPAGYVGSVLHDSVAGSIAEGEERTWVRKTSFSSMVYWKHDDFPLHDDPIRKCMRWAELAAVLHADHATPADADAVNVDLTAADAA</sequence>
<dbReference type="Gene3D" id="2.40.128.680">
    <property type="match status" value="1"/>
</dbReference>
<evidence type="ECO:0000313" key="1">
    <source>
        <dbReference type="EMBL" id="CAE0783386.1"/>
    </source>
</evidence>
<proteinExistence type="predicted"/>
<dbReference type="AlphaFoldDB" id="A0A7S4C0T1"/>
<dbReference type="GO" id="GO:0032299">
    <property type="term" value="C:ribonuclease H2 complex"/>
    <property type="evidence" value="ECO:0007669"/>
    <property type="project" value="InterPro"/>
</dbReference>
<dbReference type="EMBL" id="HBIZ01056982">
    <property type="protein sequence ID" value="CAE0783386.1"/>
    <property type="molecule type" value="Transcribed_RNA"/>
</dbReference>
<dbReference type="PANTHER" id="PTHR47204">
    <property type="entry name" value="OS02G0168900 PROTEIN"/>
    <property type="match status" value="1"/>
</dbReference>
<dbReference type="CDD" id="cd09271">
    <property type="entry name" value="RNase_H2-C"/>
    <property type="match status" value="1"/>
</dbReference>
<protein>
    <submittedName>
        <fullName evidence="1">Uncharacterized protein</fullName>
    </submittedName>
</protein>
<dbReference type="GO" id="GO:0006401">
    <property type="term" value="P:RNA catabolic process"/>
    <property type="evidence" value="ECO:0007669"/>
    <property type="project" value="InterPro"/>
</dbReference>
<dbReference type="PANTHER" id="PTHR47204:SF1">
    <property type="entry name" value="RIBONUCLEASE H2 SUBUNIT C"/>
    <property type="match status" value="1"/>
</dbReference>
<dbReference type="Pfam" id="PF08615">
    <property type="entry name" value="RNase_H2_suC"/>
    <property type="match status" value="1"/>
</dbReference>
<organism evidence="1">
    <name type="scientific">Chrysotila carterae</name>
    <name type="common">Marine alga</name>
    <name type="synonym">Syracosphaera carterae</name>
    <dbReference type="NCBI Taxonomy" id="13221"/>
    <lineage>
        <taxon>Eukaryota</taxon>
        <taxon>Haptista</taxon>
        <taxon>Haptophyta</taxon>
        <taxon>Prymnesiophyceae</taxon>
        <taxon>Isochrysidales</taxon>
        <taxon>Isochrysidaceae</taxon>
        <taxon>Chrysotila</taxon>
    </lineage>
</organism>
<name>A0A7S4C0T1_CHRCT</name>
<accession>A0A7S4C0T1</accession>
<reference evidence="1" key="1">
    <citation type="submission" date="2021-01" db="EMBL/GenBank/DDBJ databases">
        <authorList>
            <person name="Corre E."/>
            <person name="Pelletier E."/>
            <person name="Niang G."/>
            <person name="Scheremetjew M."/>
            <person name="Finn R."/>
            <person name="Kale V."/>
            <person name="Holt S."/>
            <person name="Cochrane G."/>
            <person name="Meng A."/>
            <person name="Brown T."/>
            <person name="Cohen L."/>
        </authorList>
    </citation>
    <scope>NUCLEOTIDE SEQUENCE</scope>
    <source>
        <strain evidence="1">CCMP645</strain>
    </source>
</reference>
<dbReference type="InterPro" id="IPR013924">
    <property type="entry name" value="RNase_H2_suC"/>
</dbReference>
<gene>
    <name evidence="1" type="ORF">PCAR00345_LOCUS36090</name>
</gene>